<dbReference type="EMBL" id="CAFBLJ010000021">
    <property type="protein sequence ID" value="CAB4863382.1"/>
    <property type="molecule type" value="Genomic_DNA"/>
</dbReference>
<evidence type="ECO:0000313" key="2">
    <source>
        <dbReference type="EMBL" id="CAB4765266.1"/>
    </source>
</evidence>
<evidence type="ECO:0000313" key="4">
    <source>
        <dbReference type="EMBL" id="CAB5038428.1"/>
    </source>
</evidence>
<dbReference type="EMBL" id="CAFBPS010000250">
    <property type="protein sequence ID" value="CAB5038428.1"/>
    <property type="molecule type" value="Genomic_DNA"/>
</dbReference>
<dbReference type="EMBL" id="CAEZYH010000078">
    <property type="protein sequence ID" value="CAB4727302.1"/>
    <property type="molecule type" value="Genomic_DNA"/>
</dbReference>
<sequence length="63" mass="6794">MSLQNTPSISKISWPVFSFAPVDTFAVKHAGTKHAAAKTAYMAAGFAAVNTKRSPQRLRESLT</sequence>
<accession>A0A6J7CX42</accession>
<proteinExistence type="predicted"/>
<evidence type="ECO:0000313" key="3">
    <source>
        <dbReference type="EMBL" id="CAB4863382.1"/>
    </source>
</evidence>
<reference evidence="3" key="1">
    <citation type="submission" date="2020-05" db="EMBL/GenBank/DDBJ databases">
        <authorList>
            <person name="Chiriac C."/>
            <person name="Salcher M."/>
            <person name="Ghai R."/>
            <person name="Kavagutti S V."/>
        </authorList>
    </citation>
    <scope>NUCLEOTIDE SEQUENCE</scope>
</reference>
<name>A0A6J7CX42_9ZZZZ</name>
<evidence type="ECO:0000313" key="1">
    <source>
        <dbReference type="EMBL" id="CAB4727302.1"/>
    </source>
</evidence>
<gene>
    <name evidence="1" type="ORF">UFOPK2658_01471</name>
    <name evidence="2" type="ORF">UFOPK2880_00418</name>
    <name evidence="3" type="ORF">UFOPK3304_00587</name>
    <name evidence="4" type="ORF">UFOPK4134_01908</name>
</gene>
<dbReference type="EMBL" id="CAEZZP010000015">
    <property type="protein sequence ID" value="CAB4765266.1"/>
    <property type="molecule type" value="Genomic_DNA"/>
</dbReference>
<organism evidence="3">
    <name type="scientific">freshwater metagenome</name>
    <dbReference type="NCBI Taxonomy" id="449393"/>
    <lineage>
        <taxon>unclassified sequences</taxon>
        <taxon>metagenomes</taxon>
        <taxon>ecological metagenomes</taxon>
    </lineage>
</organism>
<dbReference type="AlphaFoldDB" id="A0A6J7CX42"/>
<protein>
    <submittedName>
        <fullName evidence="3">Unannotated protein</fullName>
    </submittedName>
</protein>